<name>A0A5J4SB77_9ZZZZ</name>
<proteinExistence type="predicted"/>
<protein>
    <submittedName>
        <fullName evidence="1">Uncharacterized protein</fullName>
    </submittedName>
</protein>
<evidence type="ECO:0000313" key="1">
    <source>
        <dbReference type="EMBL" id="KAA6343128.1"/>
    </source>
</evidence>
<comment type="caution">
    <text evidence="1">The sequence shown here is derived from an EMBL/GenBank/DDBJ whole genome shotgun (WGS) entry which is preliminary data.</text>
</comment>
<dbReference type="AlphaFoldDB" id="A0A5J4SB77"/>
<reference evidence="1" key="1">
    <citation type="submission" date="2019-03" db="EMBL/GenBank/DDBJ databases">
        <title>Single cell metagenomics reveals metabolic interactions within the superorganism composed of flagellate Streblomastix strix and complex community of Bacteroidetes bacteria on its surface.</title>
        <authorList>
            <person name="Treitli S.C."/>
            <person name="Kolisko M."/>
            <person name="Husnik F."/>
            <person name="Keeling P."/>
            <person name="Hampl V."/>
        </authorList>
    </citation>
    <scope>NUCLEOTIDE SEQUENCE</scope>
    <source>
        <strain evidence="1">STM</strain>
    </source>
</reference>
<dbReference type="EMBL" id="SNRY01000287">
    <property type="protein sequence ID" value="KAA6343128.1"/>
    <property type="molecule type" value="Genomic_DNA"/>
</dbReference>
<gene>
    <name evidence="1" type="ORF">EZS27_009194</name>
</gene>
<accession>A0A5J4SB77</accession>
<sequence>MLESDFIEGEDFIKQKTDYQRFPKNEESNSGGDLRSIEYFLSVSCLEFFIARKIRSVFDIFM</sequence>
<organism evidence="1">
    <name type="scientific">termite gut metagenome</name>
    <dbReference type="NCBI Taxonomy" id="433724"/>
    <lineage>
        <taxon>unclassified sequences</taxon>
        <taxon>metagenomes</taxon>
        <taxon>organismal metagenomes</taxon>
    </lineage>
</organism>